<dbReference type="RefSeq" id="WP_207008069.1">
    <property type="nucleotide sequence ID" value="NZ_CP022295.1"/>
</dbReference>
<feature type="region of interest" description="Disordered" evidence="8">
    <location>
        <begin position="346"/>
        <end position="396"/>
    </location>
</feature>
<keyword evidence="2" id="KW-0723">Serine/threonine-protein kinase</keyword>
<keyword evidence="6 7" id="KW-0067">ATP-binding</keyword>
<reference evidence="11 12" key="1">
    <citation type="submission" date="2017-06" db="EMBL/GenBank/DDBJ databases">
        <title>Complete Genome Sequence of the Soil Carbazole-Degrading Bacterium Nocardioides aromaticivorans IC177.</title>
        <authorList>
            <person name="Vejarano F."/>
            <person name="Suzuki-Minakuchi C."/>
            <person name="Ohtsubo Y."/>
            <person name="Tsuda M."/>
            <person name="Okada K."/>
            <person name="Nojiri H."/>
        </authorList>
    </citation>
    <scope>NUCLEOTIDE SEQUENCE [LARGE SCALE GENOMIC DNA]</scope>
    <source>
        <strain evidence="11 12">IC177</strain>
    </source>
</reference>
<keyword evidence="5" id="KW-0418">Kinase</keyword>
<keyword evidence="9" id="KW-0812">Transmembrane</keyword>
<keyword evidence="3" id="KW-0808">Transferase</keyword>
<dbReference type="Proteomes" id="UP000662818">
    <property type="component" value="Chromosome"/>
</dbReference>
<protein>
    <recommendedName>
        <fullName evidence="1">non-specific serine/threonine protein kinase</fullName>
        <ecNumber evidence="1">2.7.11.1</ecNumber>
    </recommendedName>
</protein>
<dbReference type="SUPFAM" id="SSF56112">
    <property type="entry name" value="Protein kinase-like (PK-like)"/>
    <property type="match status" value="1"/>
</dbReference>
<accession>A0ABX7PEA8</accession>
<dbReference type="InterPro" id="IPR008271">
    <property type="entry name" value="Ser/Thr_kinase_AS"/>
</dbReference>
<name>A0ABX7PEA8_9ACTN</name>
<evidence type="ECO:0000256" key="3">
    <source>
        <dbReference type="ARBA" id="ARBA00022679"/>
    </source>
</evidence>
<feature type="compositionally biased region" description="Polar residues" evidence="8">
    <location>
        <begin position="376"/>
        <end position="386"/>
    </location>
</feature>
<dbReference type="PANTHER" id="PTHR43289:SF6">
    <property type="entry name" value="SERINE_THREONINE-PROTEIN KINASE NEKL-3"/>
    <property type="match status" value="1"/>
</dbReference>
<evidence type="ECO:0000259" key="10">
    <source>
        <dbReference type="PROSITE" id="PS50011"/>
    </source>
</evidence>
<sequence>MAGYPREGETFGDYEIDGVLGRGGMGVVYAATHTRIRRRVALKVIAPELAGTDEYRVRFLNEAATLVRLDSPHIIQVLDHGETDGSLFIATQLVAGGDLAGRLESGPLPVGPALALAVQITSGVADAHRAGILHRDIKPSNVLVTGPADAPFAYLCDFGIARDTEPDHGLTVTGAVIGTFPYLAPERFQGAPATTATDVYALGCLLWAMLTGEPPYGGTQFSMARDHIEAPVRQLAAGEPWVDDLNAVLAQSMAKEPTRRFSTVDAMRVALDHVLAGVPMGRRESLVRATAADATVAGVVPPAPVAPAPPARPRRAGWIAAGAALVALAIVLGVAFALQPWAEDDTGGRATDDRGAADSAGSATTSEEGEVGGIETSANPTPQSPTGGAASGGAREPIPVTVVGTCGDGSCYLQVREGRSTSAGELVRNGRSVRWEDGSTHQVVCEAYGDEVSSQSVGGSSRVWARTTSGGWVSALHLDGIDSYEVEVAC</sequence>
<evidence type="ECO:0000256" key="8">
    <source>
        <dbReference type="SAM" id="MobiDB-lite"/>
    </source>
</evidence>
<dbReference type="EC" id="2.7.11.1" evidence="1"/>
<feature type="transmembrane region" description="Helical" evidence="9">
    <location>
        <begin position="316"/>
        <end position="338"/>
    </location>
</feature>
<dbReference type="PROSITE" id="PS50011">
    <property type="entry name" value="PROTEIN_KINASE_DOM"/>
    <property type="match status" value="1"/>
</dbReference>
<dbReference type="Gene3D" id="3.30.200.20">
    <property type="entry name" value="Phosphorylase Kinase, domain 1"/>
    <property type="match status" value="1"/>
</dbReference>
<evidence type="ECO:0000256" key="7">
    <source>
        <dbReference type="PROSITE-ProRule" id="PRU10141"/>
    </source>
</evidence>
<dbReference type="InterPro" id="IPR000719">
    <property type="entry name" value="Prot_kinase_dom"/>
</dbReference>
<keyword evidence="9" id="KW-1133">Transmembrane helix</keyword>
<dbReference type="EMBL" id="CP022295">
    <property type="protein sequence ID" value="QSR24204.1"/>
    <property type="molecule type" value="Genomic_DNA"/>
</dbReference>
<evidence type="ECO:0000256" key="5">
    <source>
        <dbReference type="ARBA" id="ARBA00022777"/>
    </source>
</evidence>
<evidence type="ECO:0000256" key="2">
    <source>
        <dbReference type="ARBA" id="ARBA00022527"/>
    </source>
</evidence>
<dbReference type="PANTHER" id="PTHR43289">
    <property type="entry name" value="MITOGEN-ACTIVATED PROTEIN KINASE KINASE KINASE 20-RELATED"/>
    <property type="match status" value="1"/>
</dbReference>
<evidence type="ECO:0000313" key="12">
    <source>
        <dbReference type="Proteomes" id="UP000662818"/>
    </source>
</evidence>
<evidence type="ECO:0000256" key="4">
    <source>
        <dbReference type="ARBA" id="ARBA00022741"/>
    </source>
</evidence>
<organism evidence="11 12">
    <name type="scientific">Nocardioides aromaticivorans</name>
    <dbReference type="NCBI Taxonomy" id="200618"/>
    <lineage>
        <taxon>Bacteria</taxon>
        <taxon>Bacillati</taxon>
        <taxon>Actinomycetota</taxon>
        <taxon>Actinomycetes</taxon>
        <taxon>Propionibacteriales</taxon>
        <taxon>Nocardioidaceae</taxon>
        <taxon>Nocardioides</taxon>
    </lineage>
</organism>
<dbReference type="CDD" id="cd14014">
    <property type="entry name" value="STKc_PknB_like"/>
    <property type="match status" value="1"/>
</dbReference>
<dbReference type="SMART" id="SM00220">
    <property type="entry name" value="S_TKc"/>
    <property type="match status" value="1"/>
</dbReference>
<proteinExistence type="predicted"/>
<dbReference type="Gene3D" id="1.10.510.10">
    <property type="entry name" value="Transferase(Phosphotransferase) domain 1"/>
    <property type="match status" value="1"/>
</dbReference>
<keyword evidence="12" id="KW-1185">Reference proteome</keyword>
<evidence type="ECO:0000256" key="9">
    <source>
        <dbReference type="SAM" id="Phobius"/>
    </source>
</evidence>
<feature type="domain" description="Protein kinase" evidence="10">
    <location>
        <begin position="14"/>
        <end position="276"/>
    </location>
</feature>
<evidence type="ECO:0000313" key="11">
    <source>
        <dbReference type="EMBL" id="QSR24204.1"/>
    </source>
</evidence>
<keyword evidence="9" id="KW-0472">Membrane</keyword>
<dbReference type="InterPro" id="IPR011009">
    <property type="entry name" value="Kinase-like_dom_sf"/>
</dbReference>
<dbReference type="PROSITE" id="PS00108">
    <property type="entry name" value="PROTEIN_KINASE_ST"/>
    <property type="match status" value="1"/>
</dbReference>
<dbReference type="Pfam" id="PF00069">
    <property type="entry name" value="Pkinase"/>
    <property type="match status" value="1"/>
</dbReference>
<dbReference type="PROSITE" id="PS00107">
    <property type="entry name" value="PROTEIN_KINASE_ATP"/>
    <property type="match status" value="1"/>
</dbReference>
<feature type="binding site" evidence="7">
    <location>
        <position position="43"/>
    </location>
    <ligand>
        <name>ATP</name>
        <dbReference type="ChEBI" id="CHEBI:30616"/>
    </ligand>
</feature>
<keyword evidence="4 7" id="KW-0547">Nucleotide-binding</keyword>
<dbReference type="InterPro" id="IPR017441">
    <property type="entry name" value="Protein_kinase_ATP_BS"/>
</dbReference>
<feature type="compositionally biased region" description="Low complexity" evidence="8">
    <location>
        <begin position="357"/>
        <end position="366"/>
    </location>
</feature>
<evidence type="ECO:0000256" key="1">
    <source>
        <dbReference type="ARBA" id="ARBA00012513"/>
    </source>
</evidence>
<evidence type="ECO:0000256" key="6">
    <source>
        <dbReference type="ARBA" id="ARBA00022840"/>
    </source>
</evidence>
<feature type="compositionally biased region" description="Basic and acidic residues" evidence="8">
    <location>
        <begin position="346"/>
        <end position="356"/>
    </location>
</feature>
<gene>
    <name evidence="11" type="ORF">CFH99_01020</name>
</gene>